<protein>
    <recommendedName>
        <fullName evidence="4">HTH psq-type domain-containing protein</fullName>
    </recommendedName>
</protein>
<gene>
    <name evidence="2" type="ORF">ANN_14079</name>
</gene>
<proteinExistence type="predicted"/>
<dbReference type="Gene3D" id="3.30.420.10">
    <property type="entry name" value="Ribonuclease H-like superfamily/Ribonuclease H"/>
    <property type="match status" value="3"/>
</dbReference>
<name>A0ABQ8SWR0_PERAM</name>
<feature type="region of interest" description="Disordered" evidence="1">
    <location>
        <begin position="401"/>
        <end position="431"/>
    </location>
</feature>
<dbReference type="EMBL" id="JAJSOF020000019">
    <property type="protein sequence ID" value="KAJ4438140.1"/>
    <property type="molecule type" value="Genomic_DNA"/>
</dbReference>
<reference evidence="2 3" key="1">
    <citation type="journal article" date="2022" name="Allergy">
        <title>Genome assembly and annotation of Periplaneta americana reveal a comprehensive cockroach allergen profile.</title>
        <authorList>
            <person name="Wang L."/>
            <person name="Xiong Q."/>
            <person name="Saelim N."/>
            <person name="Wang L."/>
            <person name="Nong W."/>
            <person name="Wan A.T."/>
            <person name="Shi M."/>
            <person name="Liu X."/>
            <person name="Cao Q."/>
            <person name="Hui J.H.L."/>
            <person name="Sookrung N."/>
            <person name="Leung T.F."/>
            <person name="Tungtrongchitr A."/>
            <person name="Tsui S.K.W."/>
        </authorList>
    </citation>
    <scope>NUCLEOTIDE SEQUENCE [LARGE SCALE GENOMIC DNA]</scope>
    <source>
        <strain evidence="2">PWHHKU_190912</strain>
    </source>
</reference>
<keyword evidence="3" id="KW-1185">Reference proteome</keyword>
<evidence type="ECO:0000256" key="1">
    <source>
        <dbReference type="SAM" id="MobiDB-lite"/>
    </source>
</evidence>
<feature type="compositionally biased region" description="Basic and acidic residues" evidence="1">
    <location>
        <begin position="401"/>
        <end position="420"/>
    </location>
</feature>
<organism evidence="2 3">
    <name type="scientific">Periplaneta americana</name>
    <name type="common">American cockroach</name>
    <name type="synonym">Blatta americana</name>
    <dbReference type="NCBI Taxonomy" id="6978"/>
    <lineage>
        <taxon>Eukaryota</taxon>
        <taxon>Metazoa</taxon>
        <taxon>Ecdysozoa</taxon>
        <taxon>Arthropoda</taxon>
        <taxon>Hexapoda</taxon>
        <taxon>Insecta</taxon>
        <taxon>Pterygota</taxon>
        <taxon>Neoptera</taxon>
        <taxon>Polyneoptera</taxon>
        <taxon>Dictyoptera</taxon>
        <taxon>Blattodea</taxon>
        <taxon>Blattoidea</taxon>
        <taxon>Blattidae</taxon>
        <taxon>Blattinae</taxon>
        <taxon>Periplaneta</taxon>
    </lineage>
</organism>
<dbReference type="InterPro" id="IPR036397">
    <property type="entry name" value="RNaseH_sf"/>
</dbReference>
<comment type="caution">
    <text evidence="2">The sequence shown here is derived from an EMBL/GenBank/DDBJ whole genome shotgun (WGS) entry which is preliminary data.</text>
</comment>
<accession>A0ABQ8SWR0</accession>
<dbReference type="PANTHER" id="PTHR47326">
    <property type="entry name" value="TRANSPOSABLE ELEMENT TC3 TRANSPOSASE-LIKE PROTEIN"/>
    <property type="match status" value="1"/>
</dbReference>
<dbReference type="Proteomes" id="UP001148838">
    <property type="component" value="Unassembled WGS sequence"/>
</dbReference>
<evidence type="ECO:0000313" key="3">
    <source>
        <dbReference type="Proteomes" id="UP001148838"/>
    </source>
</evidence>
<sequence length="496" mass="57301">MTKWVALFKHGRENVEDDPRSARPVTATSEEIVEQIHNIVLNDRRLKVRKISEVLRFSPEQEHYGSVPVHLAFAKLQELRFELFPNIPYSPDLAPSDFFLSSKLKTHLYGMKFSSYGEVIAATEGFFADLGESVYKEGIAALQHQWSNIEKWQDTFLATGTVLKKHGDGRRTSDEMVANVQAAYERSTRKSLRRASRELLVPKSTLQRIVHKRLKLYAYKLQLMQRLEPDNKSKRVEFANMLDRLCADPDFMSKIFFSDEATFHVSDKQQVIGPFFFAEKTECGTTYLDMLEQFFFPQIEHLQPNIAWHPDLTPFDFFLWGYVKDKMYATPVRGLRDLRERIIEAIESIPEDMLQRAWQEIVHRLDIVTVTAGAHVHICDVRFELTTSVPRERAYRAGFMKHEGRRDEGKGKGPRDEGECTRNCSMRMSKPEQASQSSTRVCVRICVSIRRPEFECSGPQLEGPEFECSGPQLEGPEFEYSELSLKVCGSRYCELE</sequence>
<evidence type="ECO:0008006" key="4">
    <source>
        <dbReference type="Google" id="ProtNLM"/>
    </source>
</evidence>
<evidence type="ECO:0000313" key="2">
    <source>
        <dbReference type="EMBL" id="KAJ4438140.1"/>
    </source>
</evidence>
<dbReference type="PANTHER" id="PTHR47326:SF1">
    <property type="entry name" value="HTH PSQ-TYPE DOMAIN-CONTAINING PROTEIN"/>
    <property type="match status" value="1"/>
</dbReference>
<feature type="compositionally biased region" description="Polar residues" evidence="1">
    <location>
        <begin position="422"/>
        <end position="431"/>
    </location>
</feature>